<keyword evidence="3" id="KW-0560">Oxidoreductase</keyword>
<dbReference type="InterPro" id="IPR020904">
    <property type="entry name" value="Sc_DH/Rdtase_CS"/>
</dbReference>
<keyword evidence="7" id="KW-1185">Reference proteome</keyword>
<dbReference type="PRINTS" id="PR00080">
    <property type="entry name" value="SDRFAMILY"/>
</dbReference>
<evidence type="ECO:0000256" key="4">
    <source>
        <dbReference type="RuleBase" id="RU000363"/>
    </source>
</evidence>
<sequence length="301" mass="31737">MSTTATSITSTPKTWLITGCSSGFGSALALAVLASGDKLICTARNTTALTHLTKLGAVALALDLTSPPATIQAIITSAVTDHGPIGYLVNNAGVITIGALESYTAAEIQEHFTINVFSHITVMQAILPHMRSRRSGVIANIGSIAGWGGGPGLAAYCASKHALAAFTLSLQQEVASFGVTVTCVELGYFRTGILEDAKAFEPKKVIPEYDDLMRGARGALKGVSWKQPGDPKKGAELVVEMLSGRGRGVGRVLPGRWVVGRDAIAFVEASLKRGQDMLDGWREVVSTTDYDDVDPTKEVFM</sequence>
<dbReference type="GO" id="GO:0016491">
    <property type="term" value="F:oxidoreductase activity"/>
    <property type="evidence" value="ECO:0007669"/>
    <property type="project" value="UniProtKB-KW"/>
</dbReference>
<dbReference type="Gene3D" id="3.40.50.720">
    <property type="entry name" value="NAD(P)-binding Rossmann-like Domain"/>
    <property type="match status" value="1"/>
</dbReference>
<evidence type="ECO:0000256" key="3">
    <source>
        <dbReference type="ARBA" id="ARBA00023002"/>
    </source>
</evidence>
<dbReference type="PROSITE" id="PS00061">
    <property type="entry name" value="ADH_SHORT"/>
    <property type="match status" value="1"/>
</dbReference>
<evidence type="ECO:0000259" key="5">
    <source>
        <dbReference type="SMART" id="SM00822"/>
    </source>
</evidence>
<dbReference type="AlphaFoldDB" id="A0A3N4JVF6"/>
<dbReference type="EMBL" id="ML120376">
    <property type="protein sequence ID" value="RPB00999.1"/>
    <property type="molecule type" value="Genomic_DNA"/>
</dbReference>
<dbReference type="InterPro" id="IPR002347">
    <property type="entry name" value="SDR_fam"/>
</dbReference>
<accession>A0A3N4JVF6</accession>
<evidence type="ECO:0000313" key="6">
    <source>
        <dbReference type="EMBL" id="RPB00999.1"/>
    </source>
</evidence>
<dbReference type="SMART" id="SM00822">
    <property type="entry name" value="PKS_KR"/>
    <property type="match status" value="1"/>
</dbReference>
<dbReference type="PANTHER" id="PTHR43976:SF16">
    <property type="entry name" value="SHORT-CHAIN DEHYDROGENASE_REDUCTASE FAMILY PROTEIN"/>
    <property type="match status" value="1"/>
</dbReference>
<dbReference type="InterPro" id="IPR051911">
    <property type="entry name" value="SDR_oxidoreductase"/>
</dbReference>
<dbReference type="InterPro" id="IPR036291">
    <property type="entry name" value="NAD(P)-bd_dom_sf"/>
</dbReference>
<evidence type="ECO:0000256" key="2">
    <source>
        <dbReference type="ARBA" id="ARBA00022857"/>
    </source>
</evidence>
<reference evidence="6 7" key="1">
    <citation type="journal article" date="2018" name="Nat. Ecol. Evol.">
        <title>Pezizomycetes genomes reveal the molecular basis of ectomycorrhizal truffle lifestyle.</title>
        <authorList>
            <person name="Murat C."/>
            <person name="Payen T."/>
            <person name="Noel B."/>
            <person name="Kuo A."/>
            <person name="Morin E."/>
            <person name="Chen J."/>
            <person name="Kohler A."/>
            <person name="Krizsan K."/>
            <person name="Balestrini R."/>
            <person name="Da Silva C."/>
            <person name="Montanini B."/>
            <person name="Hainaut M."/>
            <person name="Levati E."/>
            <person name="Barry K.W."/>
            <person name="Belfiori B."/>
            <person name="Cichocki N."/>
            <person name="Clum A."/>
            <person name="Dockter R.B."/>
            <person name="Fauchery L."/>
            <person name="Guy J."/>
            <person name="Iotti M."/>
            <person name="Le Tacon F."/>
            <person name="Lindquist E.A."/>
            <person name="Lipzen A."/>
            <person name="Malagnac F."/>
            <person name="Mello A."/>
            <person name="Molinier V."/>
            <person name="Miyauchi S."/>
            <person name="Poulain J."/>
            <person name="Riccioni C."/>
            <person name="Rubini A."/>
            <person name="Sitrit Y."/>
            <person name="Splivallo R."/>
            <person name="Traeger S."/>
            <person name="Wang M."/>
            <person name="Zifcakova L."/>
            <person name="Wipf D."/>
            <person name="Zambonelli A."/>
            <person name="Paolocci F."/>
            <person name="Nowrousian M."/>
            <person name="Ottonello S."/>
            <person name="Baldrian P."/>
            <person name="Spatafora J.W."/>
            <person name="Henrissat B."/>
            <person name="Nagy L.G."/>
            <person name="Aury J.M."/>
            <person name="Wincker P."/>
            <person name="Grigoriev I.V."/>
            <person name="Bonfante P."/>
            <person name="Martin F.M."/>
        </authorList>
    </citation>
    <scope>NUCLEOTIDE SEQUENCE [LARGE SCALE GENOMIC DNA]</scope>
    <source>
        <strain evidence="6 7">120613-1</strain>
    </source>
</reference>
<evidence type="ECO:0000313" key="7">
    <source>
        <dbReference type="Proteomes" id="UP000276215"/>
    </source>
</evidence>
<dbReference type="PANTHER" id="PTHR43976">
    <property type="entry name" value="SHORT CHAIN DEHYDROGENASE"/>
    <property type="match status" value="1"/>
</dbReference>
<dbReference type="STRING" id="1336337.A0A3N4JVF6"/>
<evidence type="ECO:0000256" key="1">
    <source>
        <dbReference type="ARBA" id="ARBA00006484"/>
    </source>
</evidence>
<dbReference type="InterPro" id="IPR057326">
    <property type="entry name" value="KR_dom"/>
</dbReference>
<protein>
    <submittedName>
        <fullName evidence="6">NAD(P)-binding protein</fullName>
    </submittedName>
</protein>
<proteinExistence type="inferred from homology"/>
<dbReference type="Pfam" id="PF00106">
    <property type="entry name" value="adh_short"/>
    <property type="match status" value="1"/>
</dbReference>
<dbReference type="OrthoDB" id="1274115at2759"/>
<gene>
    <name evidence="6" type="ORF">L873DRAFT_1678438</name>
</gene>
<dbReference type="PRINTS" id="PR00081">
    <property type="entry name" value="GDHRDH"/>
</dbReference>
<comment type="similarity">
    <text evidence="1 4">Belongs to the short-chain dehydrogenases/reductases (SDR) family.</text>
</comment>
<dbReference type="CDD" id="cd05374">
    <property type="entry name" value="17beta-HSD-like_SDR_c"/>
    <property type="match status" value="1"/>
</dbReference>
<name>A0A3N4JVF6_9PEZI</name>
<feature type="domain" description="Ketoreductase" evidence="5">
    <location>
        <begin position="13"/>
        <end position="187"/>
    </location>
</feature>
<keyword evidence="2" id="KW-0521">NADP</keyword>
<dbReference type="SUPFAM" id="SSF51735">
    <property type="entry name" value="NAD(P)-binding Rossmann-fold domains"/>
    <property type="match status" value="1"/>
</dbReference>
<organism evidence="6 7">
    <name type="scientific">Choiromyces venosus 120613-1</name>
    <dbReference type="NCBI Taxonomy" id="1336337"/>
    <lineage>
        <taxon>Eukaryota</taxon>
        <taxon>Fungi</taxon>
        <taxon>Dikarya</taxon>
        <taxon>Ascomycota</taxon>
        <taxon>Pezizomycotina</taxon>
        <taxon>Pezizomycetes</taxon>
        <taxon>Pezizales</taxon>
        <taxon>Tuberaceae</taxon>
        <taxon>Choiromyces</taxon>
    </lineage>
</organism>
<dbReference type="Proteomes" id="UP000276215">
    <property type="component" value="Unassembled WGS sequence"/>
</dbReference>